<dbReference type="GeneTree" id="ENSGT00940000169185"/>
<dbReference type="Pfam" id="PF17663">
    <property type="entry name" value="DUF5525"/>
    <property type="match status" value="1"/>
</dbReference>
<protein>
    <submittedName>
        <fullName evidence="4 5">Uncharacterized protein C15orf39 homolog isoform X1</fullName>
    </submittedName>
</protein>
<evidence type="ECO:0000313" key="3">
    <source>
        <dbReference type="Proteomes" id="UP000695023"/>
    </source>
</evidence>
<proteinExistence type="predicted"/>
<evidence type="ECO:0000313" key="2">
    <source>
        <dbReference type="Ensembl" id="ENSPNYP00000017844.1"/>
    </source>
</evidence>
<evidence type="ECO:0000256" key="1">
    <source>
        <dbReference type="SAM" id="MobiDB-lite"/>
    </source>
</evidence>
<dbReference type="STRING" id="303518.ENSPNYP00000017844"/>
<sequence length="1443" mass="162641">MMSNQSMQTLTDAVLRAKMPLFDRTIASAGLSKPQNMSGFLGKQALPCHGAFFAYDPRGKEGAGFTSPWKNSKTSLLNDRSTMSHLSGMEGNHLIYRHDSNSSEETQSSATRHTPVKQGFMRYKKSPEISSPTVAASLPIRKQKTGGETSSPPSENSVYLAIPRPVYGHNPCCNELGCMLGQRYSVEHSSPRIPNTVYERDWMQTDAHYAEKPSVERKGQEMGLQQRVLQFEHSTDTLKRLTVDSYSPVRGRTLPAVIEPHYSSYPCTSTRPLFGSLSEHSQPLQTSPRGYPSLYPSHPTYEHMTSEVYQERSPMSKYGQLAQHQVFYYPQANVEVENRTQCKDSGSKQREDVAVIHKHTSSNPREHYIVPQSLHAEIPLPLSSTEMLPNHSFMRGLNYPCYAVPRLHLNPSQIRAPLKRQHASPTFHPSHKNVSPSSQHMDHPMVSASSLQKDKPKHPGLHVDHLPISSPFLPVTQTSPARRVSKPGVSPSVIEMRGFFPPLNRLHMDSPILPPLGLNVDRAVDYSSCESQVPCPTQPKNVPVSPAVWRPQSPNRSSNRIHTDVPKSANVHKSIDSPAVETRSKHKSSVSSPETAVNKQCLKRSISHSSSPVKIKEEDKDLYEVEWTRKRQKLKTEIIREGNKNDSPPMPVIDTVFSLAPYQGYLQTSGGISGAGASGKACQSSEQHEVKSKPDKEKKQDQAKQEPVVCLVFKETRTNTSKEKSAAEAVEPKNIKVENLDKSDISSSTDDSICPNHSSKMEVKKEPTETASPDDGPIFLKKTIEPEEHETKPSRAAENKTSDESKPAEMTAQTNMTSEGDTKATQHKEELILPPKPTTPLPGSKLNFKNIPPQCLKLSTYKIIIPNGKNYFPVPRPQKPTAQPAAEFIPNHDIQTPARKHFLELHQSFCKLVSKSVSTSSEQDLKKWLSQLKITESVSHVTKVQKVSCLLGVKAREAWLNEEMKSALDTVLDRLREYSIQERCPFPHVMRTGAVFLPMLVVKEQLFPMVHGSFIDQVLQEHKVELRPTTLSEEKILIQLHKRACSSRLRRLMSLKHLPDVYADAVNLLYYVCVCKQLGLDMDSDHREQDGSCEASNSGRVPVFSDTTASAASHSELQPQRCSEDEETQLHLNRNKTKRRVKSRSRRTFLENRLSDEEERGDTDKVVAESTVNTTAKKNCSAHEPQESDNKEADYMASEQNPYISWMCPLTLDELSPFPSDAETEGSSSRWHVGQSSPSAKSKENSKNCSGVIVKLRKILSEGLKRKKTRYQAVSESETSADASISQTDDGESVIGEADVHRRTPKTKHRWERTGSFSHALRPLGSSSKRKHRSLLKIKYCPYLSACHSAEHRRRWVLRSAVQRAQRAMRFCYPELVGKRIRHLYEEVDKSEVWYRGEVLRIHEAHPNPLKTIFEVRYDSEPEWKYYLELLIDYKKGWLKIED</sequence>
<dbReference type="PANTHER" id="PTHR28422:SF1">
    <property type="entry name" value="SIMILAR TO HUMAN CHROMOSOME 15 OPEN READING FRAME 39"/>
    <property type="match status" value="1"/>
</dbReference>
<feature type="compositionally biased region" description="Polar residues" evidence="1">
    <location>
        <begin position="589"/>
        <end position="598"/>
    </location>
</feature>
<gene>
    <name evidence="4 5 6" type="primary">LOC102199536</name>
</gene>
<feature type="compositionally biased region" description="Polar residues" evidence="1">
    <location>
        <begin position="530"/>
        <end position="540"/>
    </location>
</feature>
<feature type="region of interest" description="Disordered" evidence="1">
    <location>
        <begin position="530"/>
        <end position="615"/>
    </location>
</feature>
<reference evidence="4 5" key="2">
    <citation type="submission" date="2025-04" db="UniProtKB">
        <authorList>
            <consortium name="RefSeq"/>
        </authorList>
    </citation>
    <scope>IDENTIFICATION</scope>
</reference>
<feature type="region of interest" description="Disordered" evidence="1">
    <location>
        <begin position="673"/>
        <end position="705"/>
    </location>
</feature>
<dbReference type="PANTHER" id="PTHR28422">
    <property type="entry name" value="SIMILAR TO HUMAN CHROMOSOME 15 OPEN READING FRAME 39"/>
    <property type="match status" value="1"/>
</dbReference>
<feature type="region of interest" description="Disordered" evidence="1">
    <location>
        <begin position="1217"/>
        <end position="1247"/>
    </location>
</feature>
<feature type="compositionally biased region" description="Basic and acidic residues" evidence="1">
    <location>
        <begin position="782"/>
        <end position="807"/>
    </location>
</feature>
<evidence type="ECO:0000313" key="5">
    <source>
        <dbReference type="RefSeq" id="XP_005730097.1"/>
    </source>
</evidence>
<feature type="region of interest" description="Disordered" evidence="1">
    <location>
        <begin position="1108"/>
        <end position="1146"/>
    </location>
</feature>
<dbReference type="CTD" id="103189638"/>
<dbReference type="Proteomes" id="UP000695023">
    <property type="component" value="Unplaced"/>
</dbReference>
<dbReference type="Gene3D" id="2.80.10.70">
    <property type="entry name" value="Spindlin/Ssty"/>
    <property type="match status" value="1"/>
</dbReference>
<dbReference type="RefSeq" id="XP_005730097.1">
    <property type="nucleotide sequence ID" value="XM_005730040.2"/>
</dbReference>
<organism evidence="2">
    <name type="scientific">Pundamilia nyererei</name>
    <dbReference type="NCBI Taxonomy" id="303518"/>
    <lineage>
        <taxon>Eukaryota</taxon>
        <taxon>Metazoa</taxon>
        <taxon>Chordata</taxon>
        <taxon>Craniata</taxon>
        <taxon>Vertebrata</taxon>
        <taxon>Euteleostomi</taxon>
        <taxon>Actinopterygii</taxon>
        <taxon>Neopterygii</taxon>
        <taxon>Teleostei</taxon>
        <taxon>Neoteleostei</taxon>
        <taxon>Acanthomorphata</taxon>
        <taxon>Ovalentaria</taxon>
        <taxon>Cichlomorphae</taxon>
        <taxon>Cichliformes</taxon>
        <taxon>Cichlidae</taxon>
        <taxon>African cichlids</taxon>
        <taxon>Pseudocrenilabrinae</taxon>
        <taxon>Haplochromini</taxon>
        <taxon>Pundamilia</taxon>
    </lineage>
</organism>
<dbReference type="RefSeq" id="XP_005730098.1">
    <property type="nucleotide sequence ID" value="XM_005730041.1"/>
</dbReference>
<dbReference type="InterPro" id="IPR042567">
    <property type="entry name" value="SPIN/Ssty_sf"/>
</dbReference>
<feature type="compositionally biased region" description="Basic and acidic residues" evidence="1">
    <location>
        <begin position="759"/>
        <end position="768"/>
    </location>
</feature>
<dbReference type="OrthoDB" id="9908305at2759"/>
<feature type="compositionally biased region" description="Basic and acidic residues" evidence="1">
    <location>
        <begin position="686"/>
        <end position="704"/>
    </location>
</feature>
<reference evidence="2" key="1">
    <citation type="submission" date="2023-09" db="UniProtKB">
        <authorList>
            <consortium name="Ensembl"/>
        </authorList>
    </citation>
    <scope>IDENTIFICATION</scope>
</reference>
<feature type="compositionally biased region" description="Polar residues" evidence="1">
    <location>
        <begin position="1225"/>
        <end position="1240"/>
    </location>
</feature>
<dbReference type="InterPro" id="IPR037656">
    <property type="entry name" value="DUF5525"/>
</dbReference>
<name>A0A3B4G6V2_9CICH</name>
<evidence type="ECO:0000313" key="6">
    <source>
        <dbReference type="RefSeq" id="XP_005730098.1"/>
    </source>
</evidence>
<accession>A0A3B4G6V2</accession>
<feature type="region of interest" description="Disordered" evidence="1">
    <location>
        <begin position="738"/>
        <end position="827"/>
    </location>
</feature>
<keyword evidence="3" id="KW-1185">Reference proteome</keyword>
<feature type="region of interest" description="Disordered" evidence="1">
    <location>
        <begin position="420"/>
        <end position="458"/>
    </location>
</feature>
<dbReference type="Ensembl" id="ENSPNYT00000018286.1">
    <property type="protein sequence ID" value="ENSPNYP00000017844.1"/>
    <property type="gene ID" value="ENSPNYG00000013487.1"/>
</dbReference>
<dbReference type="RefSeq" id="XP_005730096.1">
    <property type="nucleotide sequence ID" value="XM_005730039.2"/>
</dbReference>
<feature type="compositionally biased region" description="Polar residues" evidence="1">
    <location>
        <begin position="1108"/>
        <end position="1121"/>
    </location>
</feature>
<feature type="compositionally biased region" description="Basic residues" evidence="1">
    <location>
        <begin position="1133"/>
        <end position="1146"/>
    </location>
</feature>
<evidence type="ECO:0000313" key="4">
    <source>
        <dbReference type="RefSeq" id="XP_005730096.1"/>
    </source>
</evidence>